<evidence type="ECO:0000256" key="5">
    <source>
        <dbReference type="ARBA" id="ARBA00023054"/>
    </source>
</evidence>
<evidence type="ECO:0000256" key="4">
    <source>
        <dbReference type="ARBA" id="ARBA00022490"/>
    </source>
</evidence>
<sequence>LIEDAYNSDDVREILDALADVVRAEVEGELIHDSHTNSLLLSRLFGQAQKWHLDLHVDTSDLENHDLLEEIRKFEDLEVQGRGVDITSPNKKTLAPLNEGQGPVALLQARIQALSEENAELSKKLASAESILTDTAKEKTETRLTLEEAQAELTKIKQNVAARPTMDDVTELSDEVEKMRLEITSQSEFHEATRDQMTQDLTSYKNSLMQVRSQLMLAEKELEKKFSQTGAFQNMKKMLNKKNDQIKMMRNKLEKYEPSSEDFTED</sequence>
<comment type="caution">
    <text evidence="9">The sequence shown here is derived from an EMBL/GenBank/DDBJ whole genome shotgun (WGS) entry which is preliminary data.</text>
</comment>
<dbReference type="GO" id="GO:1903565">
    <property type="term" value="P:negative regulation of protein localization to cilium"/>
    <property type="evidence" value="ECO:0007669"/>
    <property type="project" value="TreeGrafter"/>
</dbReference>
<keyword evidence="4" id="KW-0963">Cytoplasm</keyword>
<dbReference type="Pfam" id="PF15294">
    <property type="entry name" value="Leu_zip"/>
    <property type="match status" value="1"/>
</dbReference>
<reference evidence="9 10" key="1">
    <citation type="submission" date="2023-11" db="EMBL/GenBank/DDBJ databases">
        <title>Halocaridina rubra genome assembly.</title>
        <authorList>
            <person name="Smith C."/>
        </authorList>
    </citation>
    <scope>NUCLEOTIDE SEQUENCE [LARGE SCALE GENOMIC DNA]</scope>
    <source>
        <strain evidence="9">EP-1</strain>
        <tissue evidence="9">Whole</tissue>
    </source>
</reference>
<evidence type="ECO:0000256" key="1">
    <source>
        <dbReference type="ARBA" id="ARBA00004496"/>
    </source>
</evidence>
<evidence type="ECO:0000256" key="3">
    <source>
        <dbReference type="ARBA" id="ARBA00018920"/>
    </source>
</evidence>
<dbReference type="PANTHER" id="PTHR21635:SF0">
    <property type="entry name" value="LEUCINE ZIPPER TRANSCRIPTION FACTOR-LIKE PROTEIN 1"/>
    <property type="match status" value="1"/>
</dbReference>
<dbReference type="InterPro" id="IPR026157">
    <property type="entry name" value="LZTFL1"/>
</dbReference>
<evidence type="ECO:0000313" key="9">
    <source>
        <dbReference type="EMBL" id="KAK7078076.1"/>
    </source>
</evidence>
<proteinExistence type="inferred from homology"/>
<feature type="coiled-coil region" evidence="8">
    <location>
        <begin position="201"/>
        <end position="252"/>
    </location>
</feature>
<evidence type="ECO:0000256" key="2">
    <source>
        <dbReference type="ARBA" id="ARBA00008868"/>
    </source>
</evidence>
<comment type="subunit">
    <text evidence="7">Self-associates. Interacts with BBS9; the interaction mediates the association of LZTL1 with the BBsome complex and regulates BBSome ciliary trafficking.</text>
</comment>
<keyword evidence="10" id="KW-1185">Reference proteome</keyword>
<dbReference type="AlphaFoldDB" id="A0AAN8X543"/>
<dbReference type="PANTHER" id="PTHR21635">
    <property type="entry name" value="LEUCINE ZIPPER TRANSCRIPTION FACTOR LIKE"/>
    <property type="match status" value="1"/>
</dbReference>
<accession>A0AAN8X543</accession>
<evidence type="ECO:0000256" key="8">
    <source>
        <dbReference type="SAM" id="Coils"/>
    </source>
</evidence>
<gene>
    <name evidence="9" type="primary">LZTFL1</name>
    <name evidence="9" type="ORF">SK128_016133</name>
</gene>
<feature type="non-terminal residue" evidence="9">
    <location>
        <position position="1"/>
    </location>
</feature>
<feature type="coiled-coil region" evidence="8">
    <location>
        <begin position="104"/>
        <end position="159"/>
    </location>
</feature>
<organism evidence="9 10">
    <name type="scientific">Halocaridina rubra</name>
    <name type="common">Hawaiian red shrimp</name>
    <dbReference type="NCBI Taxonomy" id="373956"/>
    <lineage>
        <taxon>Eukaryota</taxon>
        <taxon>Metazoa</taxon>
        <taxon>Ecdysozoa</taxon>
        <taxon>Arthropoda</taxon>
        <taxon>Crustacea</taxon>
        <taxon>Multicrustacea</taxon>
        <taxon>Malacostraca</taxon>
        <taxon>Eumalacostraca</taxon>
        <taxon>Eucarida</taxon>
        <taxon>Decapoda</taxon>
        <taxon>Pleocyemata</taxon>
        <taxon>Caridea</taxon>
        <taxon>Atyoidea</taxon>
        <taxon>Atyidae</taxon>
        <taxon>Halocaridina</taxon>
    </lineage>
</organism>
<dbReference type="Proteomes" id="UP001381693">
    <property type="component" value="Unassembled WGS sequence"/>
</dbReference>
<keyword evidence="5 8" id="KW-0175">Coiled coil</keyword>
<evidence type="ECO:0000256" key="7">
    <source>
        <dbReference type="ARBA" id="ARBA00026004"/>
    </source>
</evidence>
<name>A0AAN8X543_HALRR</name>
<evidence type="ECO:0000313" key="10">
    <source>
        <dbReference type="Proteomes" id="UP001381693"/>
    </source>
</evidence>
<dbReference type="EMBL" id="JAXCGZ010008028">
    <property type="protein sequence ID" value="KAK7078076.1"/>
    <property type="molecule type" value="Genomic_DNA"/>
</dbReference>
<comment type="function">
    <text evidence="6">Regulates ciliary localization of the BBSome complex. Together with the BBSome complex, controls SMO ciliary trafficking and contributes to the sonic hedgehog (SHH) pathway regulation. May play a role in neurite outgrowth. May have tumor suppressor function.</text>
</comment>
<protein>
    <recommendedName>
        <fullName evidence="3">Leucine zipper transcription factor-like protein 1</fullName>
    </recommendedName>
</protein>
<comment type="similarity">
    <text evidence="2">Belongs to the LZTFL1 family.</text>
</comment>
<comment type="subcellular location">
    <subcellularLocation>
        <location evidence="1">Cytoplasm</location>
    </subcellularLocation>
</comment>
<dbReference type="GO" id="GO:0005737">
    <property type="term" value="C:cytoplasm"/>
    <property type="evidence" value="ECO:0007669"/>
    <property type="project" value="UniProtKB-SubCell"/>
</dbReference>
<evidence type="ECO:0000256" key="6">
    <source>
        <dbReference type="ARBA" id="ARBA00024898"/>
    </source>
</evidence>